<proteinExistence type="predicted"/>
<dbReference type="RefSeq" id="WP_144198012.1">
    <property type="nucleotide sequence ID" value="NZ_VCIZ01000006.1"/>
</dbReference>
<keyword evidence="3 5" id="KW-1133">Transmembrane helix</keyword>
<gene>
    <name evidence="7" type="ORF">FGG12_12600</name>
</gene>
<accession>A0ABY3EN83</accession>
<feature type="transmembrane region" description="Helical" evidence="5">
    <location>
        <begin position="193"/>
        <end position="209"/>
    </location>
</feature>
<evidence type="ECO:0000259" key="6">
    <source>
        <dbReference type="Pfam" id="PF04932"/>
    </source>
</evidence>
<organism evidence="7 8">
    <name type="scientific">Cupriavidus campinensis</name>
    <dbReference type="NCBI Taxonomy" id="151783"/>
    <lineage>
        <taxon>Bacteria</taxon>
        <taxon>Pseudomonadati</taxon>
        <taxon>Pseudomonadota</taxon>
        <taxon>Betaproteobacteria</taxon>
        <taxon>Burkholderiales</taxon>
        <taxon>Burkholderiaceae</taxon>
        <taxon>Cupriavidus</taxon>
    </lineage>
</organism>
<protein>
    <submittedName>
        <fullName evidence="7">O-antigen ligase family protein</fullName>
    </submittedName>
</protein>
<comment type="subcellular location">
    <subcellularLocation>
        <location evidence="1">Membrane</location>
        <topology evidence="1">Multi-pass membrane protein</topology>
    </subcellularLocation>
</comment>
<dbReference type="InterPro" id="IPR007016">
    <property type="entry name" value="O-antigen_ligase-rel_domated"/>
</dbReference>
<evidence type="ECO:0000256" key="1">
    <source>
        <dbReference type="ARBA" id="ARBA00004141"/>
    </source>
</evidence>
<dbReference type="InterPro" id="IPR051533">
    <property type="entry name" value="WaaL-like"/>
</dbReference>
<feature type="transmembrane region" description="Helical" evidence="5">
    <location>
        <begin position="327"/>
        <end position="348"/>
    </location>
</feature>
<reference evidence="7 8" key="1">
    <citation type="submission" date="2019-05" db="EMBL/GenBank/DDBJ databases">
        <title>Whole genome sequence analysis of Cupriavidus campinensis S14E4C strain.</title>
        <authorList>
            <person name="Abbaszade G."/>
            <person name="Szabo A."/>
            <person name="Toumi M."/>
            <person name="Toth E."/>
        </authorList>
    </citation>
    <scope>NUCLEOTIDE SEQUENCE [LARGE SCALE GENOMIC DNA]</scope>
    <source>
        <strain evidence="7 8">S14E4C</strain>
    </source>
</reference>
<feature type="transmembrane region" description="Helical" evidence="5">
    <location>
        <begin position="119"/>
        <end position="136"/>
    </location>
</feature>
<feature type="transmembrane region" description="Helical" evidence="5">
    <location>
        <begin position="15"/>
        <end position="45"/>
    </location>
</feature>
<evidence type="ECO:0000256" key="5">
    <source>
        <dbReference type="SAM" id="Phobius"/>
    </source>
</evidence>
<feature type="transmembrane region" description="Helical" evidence="5">
    <location>
        <begin position="360"/>
        <end position="383"/>
    </location>
</feature>
<feature type="transmembrane region" description="Helical" evidence="5">
    <location>
        <begin position="57"/>
        <end position="79"/>
    </location>
</feature>
<dbReference type="GO" id="GO:0016874">
    <property type="term" value="F:ligase activity"/>
    <property type="evidence" value="ECO:0007669"/>
    <property type="project" value="UniProtKB-KW"/>
</dbReference>
<feature type="transmembrane region" description="Helical" evidence="5">
    <location>
        <begin position="142"/>
        <end position="160"/>
    </location>
</feature>
<comment type="caution">
    <text evidence="7">The sequence shown here is derived from an EMBL/GenBank/DDBJ whole genome shotgun (WGS) entry which is preliminary data.</text>
</comment>
<name>A0ABY3EN83_9BURK</name>
<keyword evidence="7" id="KW-0436">Ligase</keyword>
<evidence type="ECO:0000313" key="8">
    <source>
        <dbReference type="Proteomes" id="UP000318943"/>
    </source>
</evidence>
<keyword evidence="4 5" id="KW-0472">Membrane</keyword>
<dbReference type="PANTHER" id="PTHR37422:SF23">
    <property type="entry name" value="TEICHURONIC ACID BIOSYNTHESIS PROTEIN TUAE"/>
    <property type="match status" value="1"/>
</dbReference>
<dbReference type="Proteomes" id="UP000318943">
    <property type="component" value="Unassembled WGS sequence"/>
</dbReference>
<feature type="transmembrane region" description="Helical" evidence="5">
    <location>
        <begin position="389"/>
        <end position="408"/>
    </location>
</feature>
<evidence type="ECO:0000256" key="3">
    <source>
        <dbReference type="ARBA" id="ARBA00022989"/>
    </source>
</evidence>
<evidence type="ECO:0000256" key="2">
    <source>
        <dbReference type="ARBA" id="ARBA00022692"/>
    </source>
</evidence>
<evidence type="ECO:0000256" key="4">
    <source>
        <dbReference type="ARBA" id="ARBA00023136"/>
    </source>
</evidence>
<evidence type="ECO:0000313" key="7">
    <source>
        <dbReference type="EMBL" id="TSP12429.1"/>
    </source>
</evidence>
<sequence length="435" mass="47292">MLDRKNRLSTLADVLLFAFPILILCVSHGAGVFLGGICLLALAGWREMGRAWRDHVFVLRPLAMAVLAFLAVCVASKIYHDTPWNVIDNPSRALLVVLTCWVVVRVAPNPNRLWQGISVALFLALLIITYQYFWLADSRPSAWVQPIAFANMVAALALVGFARPGGSRRDHAAAWFNVFCAVSILMMNGTRGAMIAMLVTLFPLLLVRYQRFSARMFLVATLVIGGLVAGSYLMPHSPVATRVDQAFVEIHKFEQGNAESSVGARLKMWEIGLAYFEDHPWTGIGIGQFARVLRASPYCEGRSKPSMVCVLEHAHNDMVEAASTMGVPGLVTFLGLLLVPAAIAVWTLRRCRANQNDQGVSLACACLGVVMASMISGLTQVTMAHQANVVFYTGLIGLLLGLAGREAYATRILPAHSAPEPMPLTGTRRMSASSV</sequence>
<feature type="transmembrane region" description="Helical" evidence="5">
    <location>
        <begin position="216"/>
        <end position="234"/>
    </location>
</feature>
<feature type="domain" description="O-antigen ligase-related" evidence="6">
    <location>
        <begin position="177"/>
        <end position="334"/>
    </location>
</feature>
<keyword evidence="8" id="KW-1185">Reference proteome</keyword>
<dbReference type="Pfam" id="PF04932">
    <property type="entry name" value="Wzy_C"/>
    <property type="match status" value="1"/>
</dbReference>
<dbReference type="PANTHER" id="PTHR37422">
    <property type="entry name" value="TEICHURONIC ACID BIOSYNTHESIS PROTEIN TUAE"/>
    <property type="match status" value="1"/>
</dbReference>
<dbReference type="EMBL" id="VCIZ01000006">
    <property type="protein sequence ID" value="TSP12429.1"/>
    <property type="molecule type" value="Genomic_DNA"/>
</dbReference>
<keyword evidence="2 5" id="KW-0812">Transmembrane</keyword>